<evidence type="ECO:0000313" key="2">
    <source>
        <dbReference type="Proteomes" id="UP001652431"/>
    </source>
</evidence>
<accession>A0ABT2RJ15</accession>
<gene>
    <name evidence="1" type="ORF">OCV99_02000</name>
</gene>
<organism evidence="1 2">
    <name type="scientific">Dorea acetigenes</name>
    <dbReference type="NCBI Taxonomy" id="2981787"/>
    <lineage>
        <taxon>Bacteria</taxon>
        <taxon>Bacillati</taxon>
        <taxon>Bacillota</taxon>
        <taxon>Clostridia</taxon>
        <taxon>Lachnospirales</taxon>
        <taxon>Lachnospiraceae</taxon>
        <taxon>Dorea</taxon>
    </lineage>
</organism>
<keyword evidence="2" id="KW-1185">Reference proteome</keyword>
<dbReference type="EMBL" id="JAOQJU010000001">
    <property type="protein sequence ID" value="MCU6685336.1"/>
    <property type="molecule type" value="Genomic_DNA"/>
</dbReference>
<evidence type="ECO:0008006" key="3">
    <source>
        <dbReference type="Google" id="ProtNLM"/>
    </source>
</evidence>
<protein>
    <recommendedName>
        <fullName evidence="3">Phage-related protein</fullName>
    </recommendedName>
</protein>
<reference evidence="1 2" key="1">
    <citation type="journal article" date="2021" name="ISME Commun">
        <title>Automated analysis of genomic sequences facilitates high-throughput and comprehensive description of bacteria.</title>
        <authorList>
            <person name="Hitch T.C.A."/>
        </authorList>
    </citation>
    <scope>NUCLEOTIDE SEQUENCE [LARGE SCALE GENOMIC DNA]</scope>
    <source>
        <strain evidence="1 2">Sanger_03</strain>
    </source>
</reference>
<dbReference type="InterPro" id="IPR016024">
    <property type="entry name" value="ARM-type_fold"/>
</dbReference>
<dbReference type="SUPFAM" id="SSF48371">
    <property type="entry name" value="ARM repeat"/>
    <property type="match status" value="1"/>
</dbReference>
<name>A0ABT2RJ15_9FIRM</name>
<sequence>MATEIAKAYVQIMPSAKGIKGALTKELSGESASAGMSAGGKIASSIKGAIAAAGIGTALKAAITEGAALEQSIGGIETLFKGSADTVKRYAEDAYKTAGLSANEYMETVTSFSASLISSLGGDTAAAAETANMAITDMSDNANKMGTSMEDIQNAYQGFAKQNYTMLDNLKLGYGGTKTEMQRLLADAEKISGIHYDISNLDDVYSAIHVIQEELDITGTTAKEAATTLSGSLASMKSSFKNLLGNLALGKDIGPSLTALSETVYTFLVGNLIPMVGNIIKGIPQALSGVLSMAIRGLNLAANNADAIIQSGMEVITQLVVGIVSALPYLGEAAINLVAALGTALMTADWAGMALNLISQLKSGLDVASVEILGTDGNIISAIGTAITNGLPGILEKGIEIITNIANGILINLPTIIAAAGSLMNSLVGFIMSNLPTILQAGMNLAQNLAQGIASNLPAVVSSIAGVLAQLLATIAENLPQLLQSGIELVGELAAGLIEGIPHIIAAIPSLISSAVDSFLGYDWASLGGDIVSGIANGLRNAAGKIKEAAMEAAKNALEAAKDFLGIRSPSRVFRDEVGKMVSLGMAEGIKKNMWAVSGAVDYLTNLTDKDIKTRIRNTTDYNSGKVSEFNGTIGNLLEAVDRLNGAVMSRNNQQTMANFYLGKRLFAKAMAKPIEKELNYNSKIYEMMGGVKA</sequence>
<evidence type="ECO:0000313" key="1">
    <source>
        <dbReference type="EMBL" id="MCU6685336.1"/>
    </source>
</evidence>
<proteinExistence type="predicted"/>
<dbReference type="RefSeq" id="WP_158367633.1">
    <property type="nucleotide sequence ID" value="NZ_JAOQJU010000001.1"/>
</dbReference>
<comment type="caution">
    <text evidence="1">The sequence shown here is derived from an EMBL/GenBank/DDBJ whole genome shotgun (WGS) entry which is preliminary data.</text>
</comment>
<dbReference type="Proteomes" id="UP001652431">
    <property type="component" value="Unassembled WGS sequence"/>
</dbReference>